<name>A0AAN7AB78_9PEZI</name>
<sequence length="72" mass="7595">MVNQASILIVLTLLSLVNKRPLSAPQSPGLPLPGHGCLATVCGIGNKYPSSLLESTVPEPGYRDKPRPSSRT</sequence>
<evidence type="ECO:0000313" key="4">
    <source>
        <dbReference type="Proteomes" id="UP001302321"/>
    </source>
</evidence>
<feature type="compositionally biased region" description="Basic and acidic residues" evidence="1">
    <location>
        <begin position="61"/>
        <end position="72"/>
    </location>
</feature>
<reference evidence="3" key="2">
    <citation type="submission" date="2023-05" db="EMBL/GenBank/DDBJ databases">
        <authorList>
            <consortium name="Lawrence Berkeley National Laboratory"/>
            <person name="Steindorff A."/>
            <person name="Hensen N."/>
            <person name="Bonometti L."/>
            <person name="Westerberg I."/>
            <person name="Brannstrom I.O."/>
            <person name="Guillou S."/>
            <person name="Cros-Aarteil S."/>
            <person name="Calhoun S."/>
            <person name="Haridas S."/>
            <person name="Kuo A."/>
            <person name="Mondo S."/>
            <person name="Pangilinan J."/>
            <person name="Riley R."/>
            <person name="Labutti K."/>
            <person name="Andreopoulos B."/>
            <person name="Lipzen A."/>
            <person name="Chen C."/>
            <person name="Yanf M."/>
            <person name="Daum C."/>
            <person name="Ng V."/>
            <person name="Clum A."/>
            <person name="Ohm R."/>
            <person name="Martin F."/>
            <person name="Silar P."/>
            <person name="Natvig D."/>
            <person name="Lalanne C."/>
            <person name="Gautier V."/>
            <person name="Ament-Velasquez S.L."/>
            <person name="Kruys A."/>
            <person name="Hutchinson M.I."/>
            <person name="Powell A.J."/>
            <person name="Barry K."/>
            <person name="Miller A.N."/>
            <person name="Grigoriev I.V."/>
            <person name="Debuchy R."/>
            <person name="Gladieux P."/>
            <person name="Thoren M.H."/>
            <person name="Johannesson H."/>
        </authorList>
    </citation>
    <scope>NUCLEOTIDE SEQUENCE</scope>
    <source>
        <strain evidence="3">CBS 892.96</strain>
    </source>
</reference>
<protein>
    <recommendedName>
        <fullName evidence="5">Secreted protein</fullName>
    </recommendedName>
</protein>
<evidence type="ECO:0000313" key="3">
    <source>
        <dbReference type="EMBL" id="KAK4180833.1"/>
    </source>
</evidence>
<comment type="caution">
    <text evidence="3">The sequence shown here is derived from an EMBL/GenBank/DDBJ whole genome shotgun (WGS) entry which is preliminary data.</text>
</comment>
<evidence type="ECO:0000256" key="1">
    <source>
        <dbReference type="SAM" id="MobiDB-lite"/>
    </source>
</evidence>
<feature type="region of interest" description="Disordered" evidence="1">
    <location>
        <begin position="52"/>
        <end position="72"/>
    </location>
</feature>
<dbReference type="EMBL" id="MU866093">
    <property type="protein sequence ID" value="KAK4180833.1"/>
    <property type="molecule type" value="Genomic_DNA"/>
</dbReference>
<proteinExistence type="predicted"/>
<feature type="chain" id="PRO_5042950917" description="Secreted protein" evidence="2">
    <location>
        <begin position="20"/>
        <end position="72"/>
    </location>
</feature>
<feature type="signal peptide" evidence="2">
    <location>
        <begin position="1"/>
        <end position="19"/>
    </location>
</feature>
<keyword evidence="4" id="KW-1185">Reference proteome</keyword>
<dbReference type="AlphaFoldDB" id="A0AAN7AB78"/>
<evidence type="ECO:0000256" key="2">
    <source>
        <dbReference type="SAM" id="SignalP"/>
    </source>
</evidence>
<keyword evidence="2" id="KW-0732">Signal</keyword>
<evidence type="ECO:0008006" key="5">
    <source>
        <dbReference type="Google" id="ProtNLM"/>
    </source>
</evidence>
<reference evidence="3" key="1">
    <citation type="journal article" date="2023" name="Mol. Phylogenet. Evol.">
        <title>Genome-scale phylogeny and comparative genomics of the fungal order Sordariales.</title>
        <authorList>
            <person name="Hensen N."/>
            <person name="Bonometti L."/>
            <person name="Westerberg I."/>
            <person name="Brannstrom I.O."/>
            <person name="Guillou S."/>
            <person name="Cros-Aarteil S."/>
            <person name="Calhoun S."/>
            <person name="Haridas S."/>
            <person name="Kuo A."/>
            <person name="Mondo S."/>
            <person name="Pangilinan J."/>
            <person name="Riley R."/>
            <person name="LaButti K."/>
            <person name="Andreopoulos B."/>
            <person name="Lipzen A."/>
            <person name="Chen C."/>
            <person name="Yan M."/>
            <person name="Daum C."/>
            <person name="Ng V."/>
            <person name="Clum A."/>
            <person name="Steindorff A."/>
            <person name="Ohm R.A."/>
            <person name="Martin F."/>
            <person name="Silar P."/>
            <person name="Natvig D.O."/>
            <person name="Lalanne C."/>
            <person name="Gautier V."/>
            <person name="Ament-Velasquez S.L."/>
            <person name="Kruys A."/>
            <person name="Hutchinson M.I."/>
            <person name="Powell A.J."/>
            <person name="Barry K."/>
            <person name="Miller A.N."/>
            <person name="Grigoriev I.V."/>
            <person name="Debuchy R."/>
            <person name="Gladieux P."/>
            <person name="Hiltunen Thoren M."/>
            <person name="Johannesson H."/>
        </authorList>
    </citation>
    <scope>NUCLEOTIDE SEQUENCE</scope>
    <source>
        <strain evidence="3">CBS 892.96</strain>
    </source>
</reference>
<organism evidence="3 4">
    <name type="scientific">Triangularia setosa</name>
    <dbReference type="NCBI Taxonomy" id="2587417"/>
    <lineage>
        <taxon>Eukaryota</taxon>
        <taxon>Fungi</taxon>
        <taxon>Dikarya</taxon>
        <taxon>Ascomycota</taxon>
        <taxon>Pezizomycotina</taxon>
        <taxon>Sordariomycetes</taxon>
        <taxon>Sordariomycetidae</taxon>
        <taxon>Sordariales</taxon>
        <taxon>Podosporaceae</taxon>
        <taxon>Triangularia</taxon>
    </lineage>
</organism>
<gene>
    <name evidence="3" type="ORF">QBC36DRAFT_319174</name>
</gene>
<accession>A0AAN7AB78</accession>
<dbReference type="Proteomes" id="UP001302321">
    <property type="component" value="Unassembled WGS sequence"/>
</dbReference>